<proteinExistence type="predicted"/>
<organism evidence="2 3">
    <name type="scientific">Candidatus Rikenella faecigallinarum</name>
    <dbReference type="NCBI Taxonomy" id="2838745"/>
    <lineage>
        <taxon>Bacteria</taxon>
        <taxon>Pseudomonadati</taxon>
        <taxon>Bacteroidota</taxon>
        <taxon>Bacteroidia</taxon>
        <taxon>Bacteroidales</taxon>
        <taxon>Rikenellaceae</taxon>
        <taxon>Rikenella</taxon>
    </lineage>
</organism>
<dbReference type="Proteomes" id="UP000823926">
    <property type="component" value="Unassembled WGS sequence"/>
</dbReference>
<dbReference type="AlphaFoldDB" id="A0A9D1QCU6"/>
<name>A0A9D1QCU6_9BACT</name>
<evidence type="ECO:0000256" key="1">
    <source>
        <dbReference type="SAM" id="MobiDB-lite"/>
    </source>
</evidence>
<evidence type="ECO:0000313" key="3">
    <source>
        <dbReference type="Proteomes" id="UP000823926"/>
    </source>
</evidence>
<gene>
    <name evidence="2" type="ORF">H9888_05040</name>
</gene>
<evidence type="ECO:0000313" key="2">
    <source>
        <dbReference type="EMBL" id="HIW10852.1"/>
    </source>
</evidence>
<accession>A0A9D1QCU6</accession>
<comment type="caution">
    <text evidence="2">The sequence shown here is derived from an EMBL/GenBank/DDBJ whole genome shotgun (WGS) entry which is preliminary data.</text>
</comment>
<reference evidence="2" key="2">
    <citation type="submission" date="2021-04" db="EMBL/GenBank/DDBJ databases">
        <authorList>
            <person name="Gilroy R."/>
        </authorList>
    </citation>
    <scope>NUCLEOTIDE SEQUENCE</scope>
    <source>
        <strain evidence="2">ChiBcec15-1070</strain>
    </source>
</reference>
<feature type="region of interest" description="Disordered" evidence="1">
    <location>
        <begin position="14"/>
        <end position="66"/>
    </location>
</feature>
<sequence length="135" mass="15370">MAKEDVLDTVDIFFGAGKSASEPEARQQPNDTPRGGKGGVRRRESEPAATGTTIKTEPESTPLPDRERISFVLPTEQVEFLKNYKYCRALMDGDPQYTLTEALIEAIELLRKHSAYEVFERPDFVRAREKKPRKR</sequence>
<protein>
    <submittedName>
        <fullName evidence="2">Uncharacterized protein</fullName>
    </submittedName>
</protein>
<dbReference type="EMBL" id="DXHL01000023">
    <property type="protein sequence ID" value="HIW10852.1"/>
    <property type="molecule type" value="Genomic_DNA"/>
</dbReference>
<reference evidence="2" key="1">
    <citation type="journal article" date="2021" name="PeerJ">
        <title>Extensive microbial diversity within the chicken gut microbiome revealed by metagenomics and culture.</title>
        <authorList>
            <person name="Gilroy R."/>
            <person name="Ravi A."/>
            <person name="Getino M."/>
            <person name="Pursley I."/>
            <person name="Horton D.L."/>
            <person name="Alikhan N.F."/>
            <person name="Baker D."/>
            <person name="Gharbi K."/>
            <person name="Hall N."/>
            <person name="Watson M."/>
            <person name="Adriaenssens E.M."/>
            <person name="Foster-Nyarko E."/>
            <person name="Jarju S."/>
            <person name="Secka A."/>
            <person name="Antonio M."/>
            <person name="Oren A."/>
            <person name="Chaudhuri R.R."/>
            <person name="La Ragione R."/>
            <person name="Hildebrand F."/>
            <person name="Pallen M.J."/>
        </authorList>
    </citation>
    <scope>NUCLEOTIDE SEQUENCE</scope>
    <source>
        <strain evidence="2">ChiBcec15-1070</strain>
    </source>
</reference>